<keyword evidence="2" id="KW-1185">Reference proteome</keyword>
<protein>
    <recommendedName>
        <fullName evidence="3">Phytanoyl-CoA dioxygenase</fullName>
    </recommendedName>
</protein>
<evidence type="ECO:0000313" key="1">
    <source>
        <dbReference type="EMBL" id="CAD0089668.1"/>
    </source>
</evidence>
<gene>
    <name evidence="1" type="ORF">AWRI4233_LOCUS2484</name>
</gene>
<dbReference type="AlphaFoldDB" id="A0A9N8PC04"/>
<evidence type="ECO:0000313" key="2">
    <source>
        <dbReference type="Proteomes" id="UP000714618"/>
    </source>
</evidence>
<name>A0A9N8PC04_9PEZI</name>
<organism evidence="1 2">
    <name type="scientific">Aureobasidium mustum</name>
    <dbReference type="NCBI Taxonomy" id="2773714"/>
    <lineage>
        <taxon>Eukaryota</taxon>
        <taxon>Fungi</taxon>
        <taxon>Dikarya</taxon>
        <taxon>Ascomycota</taxon>
        <taxon>Pezizomycotina</taxon>
        <taxon>Dothideomycetes</taxon>
        <taxon>Dothideomycetidae</taxon>
        <taxon>Dothideales</taxon>
        <taxon>Saccotheciaceae</taxon>
        <taxon>Aureobasidium</taxon>
    </lineage>
</organism>
<reference evidence="1" key="1">
    <citation type="submission" date="2020-06" db="EMBL/GenBank/DDBJ databases">
        <authorList>
            <person name="Onetto C."/>
        </authorList>
    </citation>
    <scope>NUCLEOTIDE SEQUENCE</scope>
</reference>
<dbReference type="Proteomes" id="UP000714618">
    <property type="component" value="Unassembled WGS sequence"/>
</dbReference>
<evidence type="ECO:0008006" key="3">
    <source>
        <dbReference type="Google" id="ProtNLM"/>
    </source>
</evidence>
<comment type="caution">
    <text evidence="1">The sequence shown here is derived from an EMBL/GenBank/DDBJ whole genome shotgun (WGS) entry which is preliminary data.</text>
</comment>
<sequence length="117" mass="13117">MFPRQILRAAPFTAARHGSFAMRSQSSRKLSSTPITVAVTPEELASRKLGWHNLELATRALHRDGLVVLQDVIEHSKLDALNKTMVRDALKLQALGDDGPFNYNKGYVWFHNPQGHV</sequence>
<proteinExistence type="predicted"/>
<dbReference type="OrthoDB" id="407832at2759"/>
<accession>A0A9N8PC04</accession>
<dbReference type="EMBL" id="CAIJEO010000003">
    <property type="protein sequence ID" value="CAD0089668.1"/>
    <property type="molecule type" value="Genomic_DNA"/>
</dbReference>